<dbReference type="Proteomes" id="UP000253562">
    <property type="component" value="Unassembled WGS sequence"/>
</dbReference>
<keyword evidence="2" id="KW-0255">Endonuclease</keyword>
<evidence type="ECO:0000259" key="1">
    <source>
        <dbReference type="Pfam" id="PF03372"/>
    </source>
</evidence>
<dbReference type="InterPro" id="IPR051916">
    <property type="entry name" value="GPI-anchor_lipid_remodeler"/>
</dbReference>
<dbReference type="GO" id="GO:0004519">
    <property type="term" value="F:endonuclease activity"/>
    <property type="evidence" value="ECO:0007669"/>
    <property type="project" value="UniProtKB-KW"/>
</dbReference>
<dbReference type="GO" id="GO:0006506">
    <property type="term" value="P:GPI anchor biosynthetic process"/>
    <property type="evidence" value="ECO:0007669"/>
    <property type="project" value="TreeGrafter"/>
</dbReference>
<dbReference type="GO" id="GO:0016020">
    <property type="term" value="C:membrane"/>
    <property type="evidence" value="ECO:0007669"/>
    <property type="project" value="GOC"/>
</dbReference>
<feature type="domain" description="Endonuclease/exonuclease/phosphatase" evidence="1">
    <location>
        <begin position="47"/>
        <end position="267"/>
    </location>
</feature>
<evidence type="ECO:0000313" key="3">
    <source>
        <dbReference type="Proteomes" id="UP000253562"/>
    </source>
</evidence>
<dbReference type="SUPFAM" id="SSF56219">
    <property type="entry name" value="DNase I-like"/>
    <property type="match status" value="1"/>
</dbReference>
<dbReference type="Gene3D" id="3.60.10.10">
    <property type="entry name" value="Endonuclease/exonuclease/phosphatase"/>
    <property type="match status" value="1"/>
</dbReference>
<proteinExistence type="predicted"/>
<protein>
    <submittedName>
        <fullName evidence="2">Endonuclease</fullName>
    </submittedName>
</protein>
<dbReference type="PANTHER" id="PTHR14859:SF15">
    <property type="entry name" value="ENDONUCLEASE_EXONUCLEASE_PHOSPHATASE DOMAIN-CONTAINING PROTEIN"/>
    <property type="match status" value="1"/>
</dbReference>
<dbReference type="AlphaFoldDB" id="A0A368KUB5"/>
<sequence>MKFCRNVHLPPDRTAVIYKLLFSLSLVALNSVFLAADQPRERSIRVLTYNIHHGEGTDGKIDLPRLAKVIREANPDFVALQEVDRNTQRSGNVDQTAELARLTEMNGYFFQQIDYDGGEYGQAILAKSELIERAQEMLPGEPEREQRLLARGLFQVGGTELWFATTHLHHADRAIREEQVDALNQLFDKLSSPERPAIVCGDFNASPKSEALKSISQVWKISGAGKSLFTFPAEKPTSQIDYVIVRPANVFHIISATVIPEEIASDHCPFLVEIAVTPLLPDRNQSK</sequence>
<dbReference type="InterPro" id="IPR005135">
    <property type="entry name" value="Endo/exonuclease/phosphatase"/>
</dbReference>
<gene>
    <name evidence="2" type="ORF">DTL42_01745</name>
</gene>
<dbReference type="RefSeq" id="WP_114366980.1">
    <property type="nucleotide sequence ID" value="NZ_QPEX01000010.1"/>
</dbReference>
<dbReference type="Pfam" id="PF03372">
    <property type="entry name" value="Exo_endo_phos"/>
    <property type="match status" value="1"/>
</dbReference>
<reference evidence="2 3" key="1">
    <citation type="submission" date="2018-07" db="EMBL/GenBank/DDBJ databases">
        <title>Comparative genomes isolates from brazilian mangrove.</title>
        <authorList>
            <person name="De Araujo J.E."/>
            <person name="Taketani R.G."/>
            <person name="Silva M.C.P."/>
            <person name="Lourenco M.V."/>
            <person name="Oliveira V.M."/>
            <person name="Andreote F.D."/>
        </authorList>
    </citation>
    <scope>NUCLEOTIDE SEQUENCE [LARGE SCALE GENOMIC DNA]</scope>
    <source>
        <strain evidence="2 3">HEX PRIS-MGV</strain>
    </source>
</reference>
<dbReference type="OrthoDB" id="155529at2"/>
<dbReference type="PANTHER" id="PTHR14859">
    <property type="entry name" value="CALCOFLUOR WHITE HYPERSENSITIVE PROTEIN PRECURSOR"/>
    <property type="match status" value="1"/>
</dbReference>
<comment type="caution">
    <text evidence="2">The sequence shown here is derived from an EMBL/GenBank/DDBJ whole genome shotgun (WGS) entry which is preliminary data.</text>
</comment>
<evidence type="ECO:0000313" key="2">
    <source>
        <dbReference type="EMBL" id="RCS53916.1"/>
    </source>
</evidence>
<keyword evidence="2" id="KW-0540">Nuclease</keyword>
<keyword evidence="2" id="KW-0378">Hydrolase</keyword>
<organism evidence="2 3">
    <name type="scientific">Bremerella cremea</name>
    <dbReference type="NCBI Taxonomy" id="1031537"/>
    <lineage>
        <taxon>Bacteria</taxon>
        <taxon>Pseudomonadati</taxon>
        <taxon>Planctomycetota</taxon>
        <taxon>Planctomycetia</taxon>
        <taxon>Pirellulales</taxon>
        <taxon>Pirellulaceae</taxon>
        <taxon>Bremerella</taxon>
    </lineage>
</organism>
<dbReference type="InterPro" id="IPR036691">
    <property type="entry name" value="Endo/exonu/phosph_ase_sf"/>
</dbReference>
<dbReference type="EMBL" id="QPEX01000010">
    <property type="protein sequence ID" value="RCS53916.1"/>
    <property type="molecule type" value="Genomic_DNA"/>
</dbReference>
<name>A0A368KUB5_9BACT</name>
<accession>A0A368KUB5</accession>